<comment type="similarity">
    <text evidence="5">Belongs to the peptidase A22A family.</text>
</comment>
<dbReference type="GO" id="GO:0007219">
    <property type="term" value="P:Notch signaling pathway"/>
    <property type="evidence" value="ECO:0007669"/>
    <property type="project" value="UniProtKB-KW"/>
</dbReference>
<keyword evidence="5" id="KW-0645">Protease</keyword>
<dbReference type="EMBL" id="CACTIH010009690">
    <property type="protein sequence ID" value="CAA3032784.1"/>
    <property type="molecule type" value="Genomic_DNA"/>
</dbReference>
<feature type="transmembrane region" description="Helical" evidence="5">
    <location>
        <begin position="187"/>
        <end position="206"/>
    </location>
</feature>
<reference evidence="7 8" key="1">
    <citation type="submission" date="2019-12" db="EMBL/GenBank/DDBJ databases">
        <authorList>
            <person name="Alioto T."/>
            <person name="Alioto T."/>
            <person name="Gomez Garrido J."/>
        </authorList>
    </citation>
    <scope>NUCLEOTIDE SEQUENCE [LARGE SCALE GENOMIC DNA]</scope>
</reference>
<feature type="compositionally biased region" description="Low complexity" evidence="6">
    <location>
        <begin position="271"/>
        <end position="293"/>
    </location>
</feature>
<comment type="subunit">
    <text evidence="5">Homodimer.</text>
</comment>
<dbReference type="Pfam" id="PF01080">
    <property type="entry name" value="Presenilin"/>
    <property type="match status" value="1"/>
</dbReference>
<protein>
    <recommendedName>
        <fullName evidence="5">Presenilin</fullName>
        <ecNumber evidence="5">3.4.23.-</ecNumber>
    </recommendedName>
</protein>
<dbReference type="InterPro" id="IPR006639">
    <property type="entry name" value="Preselin/SPP"/>
</dbReference>
<dbReference type="Gramene" id="OE9A086140T1">
    <property type="protein sequence ID" value="OE9A086140C1"/>
    <property type="gene ID" value="OE9A086140"/>
</dbReference>
<evidence type="ECO:0000256" key="4">
    <source>
        <dbReference type="ARBA" id="ARBA00023136"/>
    </source>
</evidence>
<dbReference type="GO" id="GO:0005789">
    <property type="term" value="C:endoplasmic reticulum membrane"/>
    <property type="evidence" value="ECO:0007669"/>
    <property type="project" value="UniProtKB-SubCell"/>
</dbReference>
<dbReference type="Proteomes" id="UP000594638">
    <property type="component" value="Unassembled WGS sequence"/>
</dbReference>
<feature type="transmembrane region" description="Helical" evidence="5">
    <location>
        <begin position="111"/>
        <end position="128"/>
    </location>
</feature>
<keyword evidence="5" id="KW-0256">Endoplasmic reticulum</keyword>
<keyword evidence="8" id="KW-1185">Reference proteome</keyword>
<comment type="function">
    <text evidence="5">Probable subunit of the gamma-secretase complex, an endoprotease complex that catalyzes the intramembrane cleavage of integral membrane proteins such as Notch receptors.</text>
</comment>
<keyword evidence="5" id="KW-0914">Notch signaling pathway</keyword>
<dbReference type="PRINTS" id="PR01072">
    <property type="entry name" value="PRESENILIN"/>
</dbReference>
<keyword evidence="5" id="KW-0333">Golgi apparatus</keyword>
<comment type="domain">
    <text evidence="5">The PAL motif is required for normal active site conformation.</text>
</comment>
<feature type="region of interest" description="Disordered" evidence="6">
    <location>
        <begin position="540"/>
        <end position="614"/>
    </location>
</feature>
<organism evidence="7 8">
    <name type="scientific">Olea europaea subsp. europaea</name>
    <dbReference type="NCBI Taxonomy" id="158383"/>
    <lineage>
        <taxon>Eukaryota</taxon>
        <taxon>Viridiplantae</taxon>
        <taxon>Streptophyta</taxon>
        <taxon>Embryophyta</taxon>
        <taxon>Tracheophyta</taxon>
        <taxon>Spermatophyta</taxon>
        <taxon>Magnoliopsida</taxon>
        <taxon>eudicotyledons</taxon>
        <taxon>Gunneridae</taxon>
        <taxon>Pentapetalae</taxon>
        <taxon>asterids</taxon>
        <taxon>lamiids</taxon>
        <taxon>Lamiales</taxon>
        <taxon>Oleaceae</taxon>
        <taxon>Oleeae</taxon>
        <taxon>Olea</taxon>
    </lineage>
</organism>
<dbReference type="OrthoDB" id="20287at2759"/>
<comment type="subcellular location">
    <subcellularLocation>
        <location evidence="1">Endomembrane system</location>
        <topology evidence="1">Multi-pass membrane protein</topology>
    </subcellularLocation>
    <subcellularLocation>
        <location evidence="5">Endoplasmic reticulum membrane</location>
        <topology evidence="5">Multi-pass membrane protein</topology>
    </subcellularLocation>
    <subcellularLocation>
        <location evidence="5">Golgi apparatus membrane</location>
        <topology evidence="5">Multi-pass membrane protein</topology>
    </subcellularLocation>
</comment>
<keyword evidence="2 5" id="KW-0812">Transmembrane</keyword>
<dbReference type="GO" id="GO:0000139">
    <property type="term" value="C:Golgi membrane"/>
    <property type="evidence" value="ECO:0007669"/>
    <property type="project" value="UniProtKB-SubCell"/>
</dbReference>
<evidence type="ECO:0000256" key="5">
    <source>
        <dbReference type="RuleBase" id="RU361148"/>
    </source>
</evidence>
<evidence type="ECO:0000256" key="1">
    <source>
        <dbReference type="ARBA" id="ARBA00004127"/>
    </source>
</evidence>
<dbReference type="GO" id="GO:0070765">
    <property type="term" value="C:gamma-secretase complex"/>
    <property type="evidence" value="ECO:0007669"/>
    <property type="project" value="TreeGrafter"/>
</dbReference>
<evidence type="ECO:0000256" key="6">
    <source>
        <dbReference type="SAM" id="MobiDB-lite"/>
    </source>
</evidence>
<dbReference type="AlphaFoldDB" id="A0A8S0VNZ9"/>
<keyword evidence="4 5" id="KW-0472">Membrane</keyword>
<evidence type="ECO:0000256" key="2">
    <source>
        <dbReference type="ARBA" id="ARBA00022692"/>
    </source>
</evidence>
<dbReference type="GO" id="GO:0042500">
    <property type="term" value="F:aspartic endopeptidase activity, intramembrane cleaving"/>
    <property type="evidence" value="ECO:0007669"/>
    <property type="project" value="InterPro"/>
</dbReference>
<feature type="transmembrane region" description="Helical" evidence="5">
    <location>
        <begin position="162"/>
        <end position="181"/>
    </location>
</feature>
<gene>
    <name evidence="7" type="ORF">OLEA9_A086140</name>
</gene>
<keyword evidence="3 5" id="KW-1133">Transmembrane helix</keyword>
<dbReference type="PANTHER" id="PTHR10202:SF13">
    <property type="entry name" value="PRESENILIN HOMOLOG"/>
    <property type="match status" value="1"/>
</dbReference>
<dbReference type="SMART" id="SM00730">
    <property type="entry name" value="PSN"/>
    <property type="match status" value="1"/>
</dbReference>
<dbReference type="PANTHER" id="PTHR10202">
    <property type="entry name" value="PRESENILIN"/>
    <property type="match status" value="1"/>
</dbReference>
<sequence>MDQNQKPRTILETLGEELIRIITPVSICMLLVVILVKVLNTDSEGSSIGLSFTTIATVAYSESSSDSIWDKLKGALLNSLVFIAVIAIVTFLLVLLFYFRCTKFLKYYMGFSSFLVLGFMGGEITVFLLKDFSFPVDCITFVIVLFNFTVVGVLAVFMSKMAIFVTQAYLVVIGMLVAYWFTLLPEWTTWVLLIAMALYDLAAVLLPGGPLRLLVELAISRDEDIPALVYEARPVINNDSSPSGDVVQRRVWRERRNAGSTSDENSDARPNTNTTHDTNLNTTLGTNLSAGNGENEIDLVNAEEDDLEISEQPASPPESEEKRSIVTHAVQSILISSLSNLLTEFISWLLSLAGIRKHWGSVCSAIGSSIPTASELDLYQTAVATDLHVSATLRPTEAELGRPYISTLLPFEDRTVLALDDVARDIIPSQLRPEPLASGGNVENSRGECALVSSGGGSEDDDESGNSDDEGVGEEIGGDKSGDSNGEALDEGDSEDEHTCTPHTGTYSTPPMHRRTSCLPSSPQLPLEVLHLRLRRQTSPQFSLHDGNGGETDPVSKCAEPQVHGRGFSPLPVDHDEDMDKEMQERNNTCGAGMVSEPALNGDDDDVASSGSGK</sequence>
<dbReference type="GO" id="GO:0006509">
    <property type="term" value="P:membrane protein ectodomain proteolysis"/>
    <property type="evidence" value="ECO:0007669"/>
    <property type="project" value="TreeGrafter"/>
</dbReference>
<evidence type="ECO:0000256" key="3">
    <source>
        <dbReference type="ARBA" id="ARBA00022989"/>
    </source>
</evidence>
<feature type="transmembrane region" description="Helical" evidence="5">
    <location>
        <begin position="134"/>
        <end position="157"/>
    </location>
</feature>
<accession>A0A8S0VNZ9</accession>
<dbReference type="EC" id="3.4.23.-" evidence="5"/>
<name>A0A8S0VNZ9_OLEEU</name>
<proteinExistence type="inferred from homology"/>
<evidence type="ECO:0000313" key="8">
    <source>
        <dbReference type="Proteomes" id="UP000594638"/>
    </source>
</evidence>
<keyword evidence="5" id="KW-0378">Hydrolase</keyword>
<feature type="region of interest" description="Disordered" evidence="6">
    <location>
        <begin position="431"/>
        <end position="521"/>
    </location>
</feature>
<feature type="compositionally biased region" description="Acidic residues" evidence="6">
    <location>
        <begin position="458"/>
        <end position="473"/>
    </location>
</feature>
<dbReference type="GO" id="GO:0016485">
    <property type="term" value="P:protein processing"/>
    <property type="evidence" value="ECO:0007669"/>
    <property type="project" value="InterPro"/>
</dbReference>
<comment type="caution">
    <text evidence="7">The sequence shown here is derived from an EMBL/GenBank/DDBJ whole genome shotgun (WGS) entry which is preliminary data.</text>
</comment>
<feature type="transmembrane region" description="Helical" evidence="5">
    <location>
        <begin position="75"/>
        <end position="99"/>
    </location>
</feature>
<feature type="region of interest" description="Disordered" evidence="6">
    <location>
        <begin position="255"/>
        <end position="293"/>
    </location>
</feature>
<evidence type="ECO:0000313" key="7">
    <source>
        <dbReference type="EMBL" id="CAA3032784.1"/>
    </source>
</evidence>
<dbReference type="InterPro" id="IPR001108">
    <property type="entry name" value="Peptidase_A22A"/>
</dbReference>
<feature type="non-terminal residue" evidence="7">
    <location>
        <position position="614"/>
    </location>
</feature>